<dbReference type="CDD" id="cd17347">
    <property type="entry name" value="MFS_SLC15A1_2_like"/>
    <property type="match status" value="1"/>
</dbReference>
<dbReference type="GO" id="GO:0015031">
    <property type="term" value="P:protein transport"/>
    <property type="evidence" value="ECO:0007669"/>
    <property type="project" value="UniProtKB-KW"/>
</dbReference>
<evidence type="ECO:0000313" key="11">
    <source>
        <dbReference type="EMBL" id="KAH0812800.1"/>
    </source>
</evidence>
<keyword evidence="12" id="KW-1185">Reference proteome</keyword>
<dbReference type="AlphaFoldDB" id="A0A8J6H6H0"/>
<dbReference type="InterPro" id="IPR000109">
    <property type="entry name" value="POT_fam"/>
</dbReference>
<gene>
    <name evidence="11" type="ORF">GEV33_009990</name>
</gene>
<evidence type="ECO:0000256" key="8">
    <source>
        <dbReference type="ARBA" id="ARBA00023136"/>
    </source>
</evidence>
<feature type="transmembrane region" description="Helical" evidence="10">
    <location>
        <begin position="73"/>
        <end position="92"/>
    </location>
</feature>
<sequence length="649" mass="72954">MKTLRQRITVSKHIRIFRINYRIVCSQPLPYPKSVFLIITTEICERFNYFGMRAILSLYLRDILLFGEHSATVIYHTFIMIAYFFPIIGAIISDNYLGKFKTIFYISLIYACGNIILAAASAKPFGLAQIPFSLLGLFLIAFGTGGIKPCVAPFGGDQFVLPQQQAHLEKFFSMLYFSVNSGSLLSTLVTPILRGEVHCCGENSCYPLAFSLPAVLMVIAIVIFLSGKRLYKIVQPTENVVIQFVKCIAYAIKEKCKSKDKVDHWLDRSTQKYGLPLVDDVKGTLNIFILFVPLPIFWALYEQQGSGWTFQASHMNGQLGSLTILPDQMQVINAILILIFIPLFTYGVYPALAKCNLLKKPLQRMVCGGLLTALSFAISATISFAIESTLPVIPAEGSCQLRIYNPLKCNAILTAAPYIVEEEIKSMGYTKLDVVDVSGEKVVDFNITGCDDVINYQQESNITITEKKTLLFYMLPDQFLRIEDDIQKDEKGLPKIRTLVNSPVEGYNLSYWKAKKKVLEIPSSNYSFFTVPPGTYRLEGFEKEFDFYLGGVYTVLVSLDESNESRTVEYYEVTEPNSVHMLCLIPQYFTITAGEVMFVITGLEFSYSQAPTSMKAVVQAVYYLTSAMGNLIIVIIESAEIFERQVKLS</sequence>
<dbReference type="Pfam" id="PF00854">
    <property type="entry name" value="PTR2"/>
    <property type="match status" value="2"/>
</dbReference>
<dbReference type="Gene3D" id="1.20.1250.20">
    <property type="entry name" value="MFS general substrate transporter like domains"/>
    <property type="match status" value="2"/>
</dbReference>
<accession>A0A8J6H6H0</accession>
<dbReference type="PANTHER" id="PTHR11654">
    <property type="entry name" value="OLIGOPEPTIDE TRANSPORTER-RELATED"/>
    <property type="match status" value="1"/>
</dbReference>
<dbReference type="SUPFAM" id="SSF103473">
    <property type="entry name" value="MFS general substrate transporter"/>
    <property type="match status" value="1"/>
</dbReference>
<name>A0A8J6H6H0_TENMO</name>
<feature type="transmembrane region" description="Helical" evidence="10">
    <location>
        <begin position="128"/>
        <end position="151"/>
    </location>
</feature>
<keyword evidence="7 10" id="KW-1133">Transmembrane helix</keyword>
<dbReference type="GO" id="GO:0006857">
    <property type="term" value="P:oligopeptide transport"/>
    <property type="evidence" value="ECO:0007669"/>
    <property type="project" value="InterPro"/>
</dbReference>
<dbReference type="PROSITE" id="PS01022">
    <property type="entry name" value="PTR2_1"/>
    <property type="match status" value="1"/>
</dbReference>
<evidence type="ECO:0000256" key="10">
    <source>
        <dbReference type="SAM" id="Phobius"/>
    </source>
</evidence>
<evidence type="ECO:0000256" key="7">
    <source>
        <dbReference type="ARBA" id="ARBA00022989"/>
    </source>
</evidence>
<reference evidence="11" key="2">
    <citation type="submission" date="2021-08" db="EMBL/GenBank/DDBJ databases">
        <authorList>
            <person name="Eriksson T."/>
        </authorList>
    </citation>
    <scope>NUCLEOTIDE SEQUENCE</scope>
    <source>
        <strain evidence="11">Stoneville</strain>
        <tissue evidence="11">Whole head</tissue>
    </source>
</reference>
<protein>
    <recommendedName>
        <fullName evidence="9">Oligopeptide transporter 1</fullName>
    </recommendedName>
</protein>
<dbReference type="Proteomes" id="UP000719412">
    <property type="component" value="Unassembled WGS sequence"/>
</dbReference>
<comment type="caution">
    <text evidence="11">The sequence shown here is derived from an EMBL/GenBank/DDBJ whole genome shotgun (WGS) entry which is preliminary data.</text>
</comment>
<comment type="subcellular location">
    <subcellularLocation>
        <location evidence="1">Membrane</location>
        <topology evidence="1">Multi-pass membrane protein</topology>
    </subcellularLocation>
</comment>
<feature type="transmembrane region" description="Helical" evidence="10">
    <location>
        <begin position="365"/>
        <end position="386"/>
    </location>
</feature>
<feature type="transmembrane region" description="Helical" evidence="10">
    <location>
        <begin position="171"/>
        <end position="194"/>
    </location>
</feature>
<keyword evidence="3" id="KW-0813">Transport</keyword>
<evidence type="ECO:0000256" key="6">
    <source>
        <dbReference type="ARBA" id="ARBA00022927"/>
    </source>
</evidence>
<evidence type="ECO:0000256" key="1">
    <source>
        <dbReference type="ARBA" id="ARBA00004141"/>
    </source>
</evidence>
<feature type="transmembrane region" description="Helical" evidence="10">
    <location>
        <begin position="206"/>
        <end position="225"/>
    </location>
</feature>
<evidence type="ECO:0000313" key="12">
    <source>
        <dbReference type="Proteomes" id="UP000719412"/>
    </source>
</evidence>
<comment type="similarity">
    <text evidence="2">Belongs to the major facilitator superfamily. Proton-dependent oligopeptide transporter (POT/PTR) (TC 2.A.17) family.</text>
</comment>
<feature type="transmembrane region" description="Helical" evidence="10">
    <location>
        <begin position="104"/>
        <end position="122"/>
    </location>
</feature>
<feature type="transmembrane region" description="Helical" evidence="10">
    <location>
        <begin position="331"/>
        <end position="353"/>
    </location>
</feature>
<keyword evidence="4 10" id="KW-0812">Transmembrane</keyword>
<evidence type="ECO:0000256" key="5">
    <source>
        <dbReference type="ARBA" id="ARBA00022856"/>
    </source>
</evidence>
<organism evidence="11 12">
    <name type="scientific">Tenebrio molitor</name>
    <name type="common">Yellow mealworm beetle</name>
    <dbReference type="NCBI Taxonomy" id="7067"/>
    <lineage>
        <taxon>Eukaryota</taxon>
        <taxon>Metazoa</taxon>
        <taxon>Ecdysozoa</taxon>
        <taxon>Arthropoda</taxon>
        <taxon>Hexapoda</taxon>
        <taxon>Insecta</taxon>
        <taxon>Pterygota</taxon>
        <taxon>Neoptera</taxon>
        <taxon>Endopterygota</taxon>
        <taxon>Coleoptera</taxon>
        <taxon>Polyphaga</taxon>
        <taxon>Cucujiformia</taxon>
        <taxon>Tenebrionidae</taxon>
        <taxon>Tenebrio</taxon>
    </lineage>
</organism>
<evidence type="ECO:0000256" key="9">
    <source>
        <dbReference type="ARBA" id="ARBA00078114"/>
    </source>
</evidence>
<dbReference type="FunFam" id="1.20.1250.20:FF:000049">
    <property type="entry name" value="Solute carrier family 15 member 2"/>
    <property type="match status" value="1"/>
</dbReference>
<proteinExistence type="inferred from homology"/>
<reference evidence="11" key="1">
    <citation type="journal article" date="2020" name="J Insects Food Feed">
        <title>The yellow mealworm (Tenebrio molitor) genome: a resource for the emerging insects as food and feed industry.</title>
        <authorList>
            <person name="Eriksson T."/>
            <person name="Andere A."/>
            <person name="Kelstrup H."/>
            <person name="Emery V."/>
            <person name="Picard C."/>
        </authorList>
    </citation>
    <scope>NUCLEOTIDE SEQUENCE</scope>
    <source>
        <strain evidence="11">Stoneville</strain>
        <tissue evidence="11">Whole head</tissue>
    </source>
</reference>
<dbReference type="GO" id="GO:0016020">
    <property type="term" value="C:membrane"/>
    <property type="evidence" value="ECO:0007669"/>
    <property type="project" value="UniProtKB-SubCell"/>
</dbReference>
<dbReference type="InterPro" id="IPR018456">
    <property type="entry name" value="PTR2_symporter_CS"/>
</dbReference>
<dbReference type="EMBL" id="JABDTM020025784">
    <property type="protein sequence ID" value="KAH0812800.1"/>
    <property type="molecule type" value="Genomic_DNA"/>
</dbReference>
<evidence type="ECO:0000256" key="3">
    <source>
        <dbReference type="ARBA" id="ARBA00022448"/>
    </source>
</evidence>
<evidence type="ECO:0000256" key="4">
    <source>
        <dbReference type="ARBA" id="ARBA00022692"/>
    </source>
</evidence>
<evidence type="ECO:0000256" key="2">
    <source>
        <dbReference type="ARBA" id="ARBA00005982"/>
    </source>
</evidence>
<dbReference type="GO" id="GO:0022857">
    <property type="term" value="F:transmembrane transporter activity"/>
    <property type="evidence" value="ECO:0007669"/>
    <property type="project" value="InterPro"/>
</dbReference>
<dbReference type="InterPro" id="IPR036259">
    <property type="entry name" value="MFS_trans_sf"/>
</dbReference>
<keyword evidence="6" id="KW-0653">Protein transport</keyword>
<keyword evidence="5" id="KW-0571">Peptide transport</keyword>
<keyword evidence="8 10" id="KW-0472">Membrane</keyword>